<evidence type="ECO:0000256" key="3">
    <source>
        <dbReference type="ARBA" id="ARBA00008198"/>
    </source>
</evidence>
<evidence type="ECO:0000313" key="10">
    <source>
        <dbReference type="EMBL" id="AKL78967.1"/>
    </source>
</evidence>
<evidence type="ECO:0000256" key="5">
    <source>
        <dbReference type="ARBA" id="ARBA00022531"/>
    </source>
</evidence>
<sequence length="199" mass="22753">MTKSLSDYLRKKENLITKNENLFKEEIIEPDKITKFIFNSVILLGSLGFFIVGLSSYIGYNLIFFLNSTEILFFPQGITMLLYGTLGTLISINQFLVLYWKVGEGYNEFNKTNGKMTIFRKGFPGRNEDIIITHPLNDIEALRVELKTELFNNKQNIFTCIKGRPDLPIIQISTPLTIKEIEEKASEIASFLKVPVKGL</sequence>
<evidence type="ECO:0000256" key="2">
    <source>
        <dbReference type="ARBA" id="ARBA00004141"/>
    </source>
</evidence>
<comment type="subcellular location">
    <subcellularLocation>
        <location evidence="2">Membrane</location>
        <topology evidence="2">Multi-pass membrane protein</topology>
    </subcellularLocation>
    <subcellularLocation>
        <location evidence="9">Plastid</location>
        <location evidence="9">Chloroplast thylakoid membrane</location>
        <topology evidence="9">Multi-pass membrane protein</topology>
    </subcellularLocation>
</comment>
<evidence type="ECO:0000256" key="6">
    <source>
        <dbReference type="ARBA" id="ARBA00022692"/>
    </source>
</evidence>
<gene>
    <name evidence="9 10" type="primary">ycf4</name>
</gene>
<keyword evidence="8 9" id="KW-0472">Membrane</keyword>
<dbReference type="HAMAP" id="MF_00437">
    <property type="entry name" value="Ycf4"/>
    <property type="match status" value="1"/>
</dbReference>
<keyword evidence="9" id="KW-0793">Thylakoid</keyword>
<organism evidence="10">
    <name type="scientific">Monomorphina parapyrum</name>
    <dbReference type="NCBI Taxonomy" id="1664066"/>
    <lineage>
        <taxon>Eukaryota</taxon>
        <taxon>Discoba</taxon>
        <taxon>Euglenozoa</taxon>
        <taxon>Euglenida</taxon>
        <taxon>Spirocuta</taxon>
        <taxon>Euglenophyceae</taxon>
        <taxon>Euglenales</taxon>
        <taxon>Euglenaceae</taxon>
        <taxon>Monomorphina</taxon>
    </lineage>
</organism>
<evidence type="ECO:0000256" key="4">
    <source>
        <dbReference type="ARBA" id="ARBA00015395"/>
    </source>
</evidence>
<evidence type="ECO:0000256" key="9">
    <source>
        <dbReference type="HAMAP-Rule" id="MF_00437"/>
    </source>
</evidence>
<name>A0A0G3VGF7_9EUGL</name>
<dbReference type="EMBL" id="KP455987">
    <property type="protein sequence ID" value="AKL78967.1"/>
    <property type="molecule type" value="Genomic_DNA"/>
</dbReference>
<dbReference type="RefSeq" id="YP_009145494.1">
    <property type="nucleotide sequence ID" value="NC_027287.1"/>
</dbReference>
<evidence type="ECO:0000256" key="7">
    <source>
        <dbReference type="ARBA" id="ARBA00022989"/>
    </source>
</evidence>
<keyword evidence="5 9" id="KW-0602">Photosynthesis</keyword>
<dbReference type="InterPro" id="IPR003359">
    <property type="entry name" value="PSI_Ycf4_assembly"/>
</dbReference>
<keyword evidence="6 9" id="KW-0812">Transmembrane</keyword>
<keyword evidence="7 9" id="KW-1133">Transmembrane helix</keyword>
<reference evidence="10" key="1">
    <citation type="journal article" date="2015" name="J. Eukaryot. Microbiol.">
        <title>Chloroplast Genome Evolution in the Euglenaceae.</title>
        <authorList>
            <person name="Bennett M.S."/>
            <person name="Triemer R.E."/>
        </authorList>
    </citation>
    <scope>NUCLEOTIDE SEQUENCE</scope>
    <source>
        <strain evidence="10">UTEX 2354</strain>
    </source>
</reference>
<dbReference type="GeneID" id="24571419"/>
<evidence type="ECO:0000256" key="8">
    <source>
        <dbReference type="ARBA" id="ARBA00023136"/>
    </source>
</evidence>
<comment type="function">
    <text evidence="1 9">Seems to be required for the assembly of the photosystem I complex.</text>
</comment>
<dbReference type="GO" id="GO:0015979">
    <property type="term" value="P:photosynthesis"/>
    <property type="evidence" value="ECO:0007669"/>
    <property type="project" value="UniProtKB-UniRule"/>
</dbReference>
<accession>A0A0G3VGF7</accession>
<proteinExistence type="inferred from homology"/>
<feature type="transmembrane region" description="Helical" evidence="9">
    <location>
        <begin position="36"/>
        <end position="60"/>
    </location>
</feature>
<dbReference type="GO" id="GO:0009522">
    <property type="term" value="C:photosystem I"/>
    <property type="evidence" value="ECO:0007669"/>
    <property type="project" value="InterPro"/>
</dbReference>
<dbReference type="AlphaFoldDB" id="A0A0G3VGF7"/>
<keyword evidence="10" id="KW-0934">Plastid</keyword>
<dbReference type="Pfam" id="PF02392">
    <property type="entry name" value="Ycf4"/>
    <property type="match status" value="1"/>
</dbReference>
<keyword evidence="10" id="KW-0150">Chloroplast</keyword>
<feature type="transmembrane region" description="Helical" evidence="9">
    <location>
        <begin position="80"/>
        <end position="100"/>
    </location>
</feature>
<dbReference type="GO" id="GO:0009535">
    <property type="term" value="C:chloroplast thylakoid membrane"/>
    <property type="evidence" value="ECO:0007669"/>
    <property type="project" value="UniProtKB-SubCell"/>
</dbReference>
<geneLocation type="chloroplast" evidence="10"/>
<comment type="similarity">
    <text evidence="3 9">Belongs to the Ycf4 family.</text>
</comment>
<evidence type="ECO:0000256" key="1">
    <source>
        <dbReference type="ARBA" id="ARBA00002862"/>
    </source>
</evidence>
<protein>
    <recommendedName>
        <fullName evidence="4 9">Photosystem I assembly protein Ycf4</fullName>
    </recommendedName>
</protein>